<feature type="transmembrane region" description="Helical" evidence="1">
    <location>
        <begin position="71"/>
        <end position="89"/>
    </location>
</feature>
<protein>
    <recommendedName>
        <fullName evidence="4">Transmembrane protein</fullName>
    </recommendedName>
</protein>
<evidence type="ECO:0000256" key="1">
    <source>
        <dbReference type="SAM" id="Phobius"/>
    </source>
</evidence>
<dbReference type="EMBL" id="NBXA01000054">
    <property type="protein sequence ID" value="RFA06686.1"/>
    <property type="molecule type" value="Genomic_DNA"/>
</dbReference>
<organism evidence="2 3">
    <name type="scientific">Subtercola boreus</name>
    <dbReference type="NCBI Taxonomy" id="120213"/>
    <lineage>
        <taxon>Bacteria</taxon>
        <taxon>Bacillati</taxon>
        <taxon>Actinomycetota</taxon>
        <taxon>Actinomycetes</taxon>
        <taxon>Micrococcales</taxon>
        <taxon>Microbacteriaceae</taxon>
        <taxon>Subtercola</taxon>
    </lineage>
</organism>
<evidence type="ECO:0000313" key="2">
    <source>
        <dbReference type="EMBL" id="RFA06686.1"/>
    </source>
</evidence>
<dbReference type="RefSeq" id="WP_116284832.1">
    <property type="nucleotide sequence ID" value="NZ_NBXA01000054.1"/>
</dbReference>
<comment type="caution">
    <text evidence="2">The sequence shown here is derived from an EMBL/GenBank/DDBJ whole genome shotgun (WGS) entry which is preliminary data.</text>
</comment>
<keyword evidence="1" id="KW-0472">Membrane</keyword>
<feature type="transmembrane region" description="Helical" evidence="1">
    <location>
        <begin position="17"/>
        <end position="41"/>
    </location>
</feature>
<reference evidence="2 3" key="1">
    <citation type="submission" date="2017-04" db="EMBL/GenBank/DDBJ databases">
        <title>Comparative genome analysis of Subtercola boreus.</title>
        <authorList>
            <person name="Cho Y.-J."/>
            <person name="Cho A."/>
            <person name="Kim O.-S."/>
            <person name="Lee J.-I."/>
        </authorList>
    </citation>
    <scope>NUCLEOTIDE SEQUENCE [LARGE SCALE GENOMIC DNA]</scope>
    <source>
        <strain evidence="2 3">P27444</strain>
    </source>
</reference>
<evidence type="ECO:0008006" key="4">
    <source>
        <dbReference type="Google" id="ProtNLM"/>
    </source>
</evidence>
<proteinExistence type="predicted"/>
<name>A0A3E0VA30_9MICO</name>
<keyword evidence="1" id="KW-0812">Transmembrane</keyword>
<dbReference type="Proteomes" id="UP000256709">
    <property type="component" value="Unassembled WGS sequence"/>
</dbReference>
<accession>A0A3E0VA30</accession>
<keyword evidence="1" id="KW-1133">Transmembrane helix</keyword>
<sequence length="105" mass="11716">MEALSILTEFVPVIPSILVTVGPWVCLLWLVWCVAAAGLCLHPKYARRTRLLLAGIAAFLRKRRFFSLHRFALLILETVVVLAAMLGIIPPLSKNARKLVEAVLR</sequence>
<dbReference type="AlphaFoldDB" id="A0A3E0VA30"/>
<gene>
    <name evidence="2" type="ORF">B7R21_18990</name>
</gene>
<evidence type="ECO:0000313" key="3">
    <source>
        <dbReference type="Proteomes" id="UP000256709"/>
    </source>
</evidence>